<accession>A0A290QE25</accession>
<evidence type="ECO:0000256" key="1">
    <source>
        <dbReference type="SAM" id="MobiDB-lite"/>
    </source>
</evidence>
<feature type="signal peptide" evidence="2">
    <location>
        <begin position="1"/>
        <end position="24"/>
    </location>
</feature>
<gene>
    <name evidence="3" type="ORF">CMV30_06260</name>
</gene>
<dbReference type="RefSeq" id="WP_096055220.1">
    <property type="nucleotide sequence ID" value="NZ_CP023344.1"/>
</dbReference>
<evidence type="ECO:0008006" key="5">
    <source>
        <dbReference type="Google" id="ProtNLM"/>
    </source>
</evidence>
<keyword evidence="4" id="KW-1185">Reference proteome</keyword>
<protein>
    <recommendedName>
        <fullName evidence="5">Periplasmic heavy metal sensor</fullName>
    </recommendedName>
</protein>
<feature type="chain" id="PRO_5012968032" description="Periplasmic heavy metal sensor" evidence="2">
    <location>
        <begin position="25"/>
        <end position="145"/>
    </location>
</feature>
<feature type="region of interest" description="Disordered" evidence="1">
    <location>
        <begin position="20"/>
        <end position="45"/>
    </location>
</feature>
<dbReference type="Proteomes" id="UP000217265">
    <property type="component" value="Chromosome"/>
</dbReference>
<evidence type="ECO:0000313" key="3">
    <source>
        <dbReference type="EMBL" id="ATC63588.1"/>
    </source>
</evidence>
<organism evidence="3 4">
    <name type="scientific">Nibricoccus aquaticus</name>
    <dbReference type="NCBI Taxonomy" id="2576891"/>
    <lineage>
        <taxon>Bacteria</taxon>
        <taxon>Pseudomonadati</taxon>
        <taxon>Verrucomicrobiota</taxon>
        <taxon>Opitutia</taxon>
        <taxon>Opitutales</taxon>
        <taxon>Opitutaceae</taxon>
        <taxon>Nibricoccus</taxon>
    </lineage>
</organism>
<sequence>MNALKRSLFTLALVAGVSSSTLLAQPPEGGPGPGGPAGERRGPGMMANAADRLKQLSEALGLTEEQKTQITPILTEEVAALKAIWDDKSLDRPAQREKMKSVRESFATKIEAILTPDQKAKFEKLKAMRGPGGPGGPRKEREEKK</sequence>
<feature type="region of interest" description="Disordered" evidence="1">
    <location>
        <begin position="117"/>
        <end position="145"/>
    </location>
</feature>
<dbReference type="OrthoDB" id="122223at2"/>
<name>A0A290QE25_9BACT</name>
<proteinExistence type="predicted"/>
<dbReference type="EMBL" id="CP023344">
    <property type="protein sequence ID" value="ATC63588.1"/>
    <property type="molecule type" value="Genomic_DNA"/>
</dbReference>
<evidence type="ECO:0000313" key="4">
    <source>
        <dbReference type="Proteomes" id="UP000217265"/>
    </source>
</evidence>
<evidence type="ECO:0000256" key="2">
    <source>
        <dbReference type="SAM" id="SignalP"/>
    </source>
</evidence>
<reference evidence="3 4" key="1">
    <citation type="submission" date="2017-09" db="EMBL/GenBank/DDBJ databases">
        <title>Complete genome sequence of Verrucomicrobial strain HZ-65, isolated from freshwater.</title>
        <authorList>
            <person name="Choi A."/>
        </authorList>
    </citation>
    <scope>NUCLEOTIDE SEQUENCE [LARGE SCALE GENOMIC DNA]</scope>
    <source>
        <strain evidence="3 4">HZ-65</strain>
    </source>
</reference>
<keyword evidence="2" id="KW-0732">Signal</keyword>
<dbReference type="AlphaFoldDB" id="A0A290QE25"/>
<dbReference type="KEGG" id="vbh:CMV30_06260"/>